<dbReference type="EMBL" id="NCVQ01000001">
    <property type="protein sequence ID" value="PWZ57092.1"/>
    <property type="molecule type" value="Genomic_DNA"/>
</dbReference>
<dbReference type="Pfam" id="PF13414">
    <property type="entry name" value="TPR_11"/>
    <property type="match status" value="1"/>
</dbReference>
<dbReference type="SMART" id="SM00028">
    <property type="entry name" value="TPR"/>
    <property type="match status" value="3"/>
</dbReference>
<feature type="domain" description="Myb/SANT-like" evidence="3">
    <location>
        <begin position="318"/>
        <end position="402"/>
    </location>
</feature>
<dbReference type="Pfam" id="PF12776">
    <property type="entry name" value="Myb_DNA-bind_3"/>
    <property type="match status" value="1"/>
</dbReference>
<dbReference type="Gene3D" id="1.25.40.10">
    <property type="entry name" value="Tetratricopeptide repeat domain"/>
    <property type="match status" value="1"/>
</dbReference>
<dbReference type="InterPro" id="IPR024752">
    <property type="entry name" value="Myb/SANT-like_dom"/>
</dbReference>
<feature type="repeat" description="TPR" evidence="1">
    <location>
        <begin position="656"/>
        <end position="689"/>
    </location>
</feature>
<comment type="caution">
    <text evidence="4">The sequence shown here is derived from an EMBL/GenBank/DDBJ whole genome shotgun (WGS) entry which is preliminary data.</text>
</comment>
<dbReference type="PROSITE" id="PS50005">
    <property type="entry name" value="TPR"/>
    <property type="match status" value="1"/>
</dbReference>
<dbReference type="Gene3D" id="1.10.10.60">
    <property type="entry name" value="Homeodomain-like"/>
    <property type="match status" value="1"/>
</dbReference>
<proteinExistence type="predicted"/>
<accession>A0A317YH84</accession>
<evidence type="ECO:0000256" key="1">
    <source>
        <dbReference type="PROSITE-ProRule" id="PRU00339"/>
    </source>
</evidence>
<protein>
    <submittedName>
        <fullName evidence="4">Sec1 family domain-containing protein MIP3</fullName>
    </submittedName>
</protein>
<reference evidence="4" key="1">
    <citation type="journal article" date="2018" name="Nat. Genet.">
        <title>Extensive intraspecific gene order and gene structural variations between Mo17 and other maize genomes.</title>
        <authorList>
            <person name="Sun S."/>
            <person name="Zhou Y."/>
            <person name="Chen J."/>
            <person name="Shi J."/>
            <person name="Zhao H."/>
            <person name="Zhao H."/>
            <person name="Song W."/>
            <person name="Zhang M."/>
            <person name="Cui Y."/>
            <person name="Dong X."/>
            <person name="Liu H."/>
            <person name="Ma X."/>
            <person name="Jiao Y."/>
            <person name="Wang B."/>
            <person name="Wei X."/>
            <person name="Stein J.C."/>
            <person name="Glaubitz J.C."/>
            <person name="Lu F."/>
            <person name="Yu G."/>
            <person name="Liang C."/>
            <person name="Fengler K."/>
            <person name="Li B."/>
            <person name="Rafalski A."/>
            <person name="Schnable P.S."/>
            <person name="Ware D.H."/>
            <person name="Buckler E.S."/>
            <person name="Lai J."/>
        </authorList>
    </citation>
    <scope>NUCLEOTIDE SEQUENCE [LARGE SCALE GENOMIC DNA]</scope>
    <source>
        <tissue evidence="4">Seedling</tissue>
    </source>
</reference>
<keyword evidence="1" id="KW-0802">TPR repeat</keyword>
<feature type="region of interest" description="Disordered" evidence="2">
    <location>
        <begin position="605"/>
        <end position="630"/>
    </location>
</feature>
<evidence type="ECO:0000313" key="4">
    <source>
        <dbReference type="EMBL" id="PWZ57092.1"/>
    </source>
</evidence>
<dbReference type="PANTHER" id="PTHR47127">
    <property type="entry name" value="10A19I.15"/>
    <property type="match status" value="1"/>
</dbReference>
<name>A0A317YH84_MAIZE</name>
<dbReference type="InterPro" id="IPR019734">
    <property type="entry name" value="TPR_rpt"/>
</dbReference>
<dbReference type="InterPro" id="IPR011990">
    <property type="entry name" value="TPR-like_helical_dom_sf"/>
</dbReference>
<feature type="compositionally biased region" description="Polar residues" evidence="2">
    <location>
        <begin position="475"/>
        <end position="492"/>
    </location>
</feature>
<gene>
    <name evidence="4" type="primary">MIP3_2</name>
    <name evidence="4" type="ORF">Zm00014a_044297</name>
</gene>
<evidence type="ECO:0000256" key="2">
    <source>
        <dbReference type="SAM" id="MobiDB-lite"/>
    </source>
</evidence>
<feature type="region of interest" description="Disordered" evidence="2">
    <location>
        <begin position="466"/>
        <end position="517"/>
    </location>
</feature>
<dbReference type="ExpressionAtlas" id="A0A317YH84">
    <property type="expression patterns" value="baseline and differential"/>
</dbReference>
<sequence>MLLVHLRAADRWERVAAVLPGRTVADVAAHYDDLEVAVGSIEAGFVPFPRYGGCGGGASQWAAGFTFEWDGDAGGAGFKRSCHVVGGGKRERGPDHERKKGIPWTEEEHKTLNHLGNLMQIGHSAYVDSPLGPDAFREYETLLIQDHDELLKKSENLDRHKENIHKEASDFTSDVDNYSKWGSGVHYGSNSESSPTKRDFLMTKWARVFVLPSEGIIADSSLSNHHEDSLGSGLPSISTGKPFDSDEVPPGVTLTAQFLYHLANKMDLKLDIFSLGDTSKVFNSLFTHILVFNSLITSVREMDDVQEIEQRSQPQIFWTQEMSACALKYLAQLVADGIRVDKGFKSSHYNQCAKVVKERFQVQVSGSQVTNHLKTWRTRWSNICNYKKISSAHFDEQTGTILLDEKNYLERVQKKPSEAKFFNKPLENYHYMAVLFGNHQATGLFAKCTSDPLGFDTSESAGTYGVGYSGDLTGHESNNASPTRDSGESLNPSGPIRDGGDSSTRSGARRKRGRMMMEDEDPLICTVTEAFKTLSDAIKQSAPQPRPIIPPNLWTMMKQIPVFEREHIAHYYGYLCENPALAYAFLEMGLDDQMVWVSRFQRTGERKVAKKEQQKRKRKRAGELADPKTLTPRTHLAAAAAAMADGGGEGGPPAASAALKDQGNEQFKAGSYLKAAALYTQAIKLDPDNATLYSNRAAAFLQLVKLSKALADAETTVRLKPQWEKGHFRKGCVLEAMERYEEAIAAFQIALQHNSQNTEVSRKIKRLSQLAREKKRALDVENMRSNVDIAKNLESLKTELATKYGDAETGQSVFSFIVNVVESAVKVWHDTGKVDPRVHFLLDDQKTDTEKYAPVVNIDKAFESPNTHAECFTYLRQYAENCSAKAACMVAPKSIISYPQVWKGQGSRKWKLDQSDGFFVQFEAPALRKIWFVPSTKEKGRTLCRNGKPCHPPSTMKSLTSFPLYGSHKRSPEALDIGIHEVLPRIFKEAA</sequence>
<organism evidence="4">
    <name type="scientific">Zea mays</name>
    <name type="common">Maize</name>
    <dbReference type="NCBI Taxonomy" id="4577"/>
    <lineage>
        <taxon>Eukaryota</taxon>
        <taxon>Viridiplantae</taxon>
        <taxon>Streptophyta</taxon>
        <taxon>Embryophyta</taxon>
        <taxon>Tracheophyta</taxon>
        <taxon>Spermatophyta</taxon>
        <taxon>Magnoliopsida</taxon>
        <taxon>Liliopsida</taxon>
        <taxon>Poales</taxon>
        <taxon>Poaceae</taxon>
        <taxon>PACMAD clade</taxon>
        <taxon>Panicoideae</taxon>
        <taxon>Andropogonodae</taxon>
        <taxon>Andropogoneae</taxon>
        <taxon>Tripsacinae</taxon>
        <taxon>Zea</taxon>
    </lineage>
</organism>
<dbReference type="AlphaFoldDB" id="A0A317YH84"/>
<dbReference type="Proteomes" id="UP000251960">
    <property type="component" value="Chromosome 1"/>
</dbReference>
<dbReference type="SUPFAM" id="SSF48452">
    <property type="entry name" value="TPR-like"/>
    <property type="match status" value="1"/>
</dbReference>
<evidence type="ECO:0000259" key="3">
    <source>
        <dbReference type="Pfam" id="PF12776"/>
    </source>
</evidence>